<accession>A0A9P8P7B8</accession>
<sequence length="441" mass="50299">MKLIRTQSYLITPKRTISDFVSFPIQNYNPQTKNLISHTNNNSEKYLNAPRLKIPLLRAPSHLGHCSYRMQRLYNEDRYAANVIELPMKLDDYGLDKWIQHKCFTASVFDGHGGDSSSNFLQEELNKEIESTIPSKEGLDRTLKTFKDDIGGYWKRIFKKKNDIYDELKPNEEDIDDLRLRLYQSYLNLDYKILKQESSRSKDSGNLLKGSGSTSTSVFLYNLNIRDNVNLYFNNSTISRLYISQVGDSKAIICARDGIAHSLNSIHHPTSLVESKRLNKYSAGFATDSFGENRFLNYANTRAFGDLIGKSKGISAEPDITSYIVGDSNLIFKHNLINETVAKKGGDECFLVLVSDGISNFATDQEIVDLVMTTYNHKYDRTSPQECAEEVVKYVEAIGGDDNASCLVIRLNNWGHWPENDRTGQLREDKLKDSISKMERR</sequence>
<dbReference type="Proteomes" id="UP000769528">
    <property type="component" value="Unassembled WGS sequence"/>
</dbReference>
<gene>
    <name evidence="2" type="ORF">WICMUC_005624</name>
</gene>
<name>A0A9P8P7B8_9ASCO</name>
<dbReference type="EMBL" id="JAEUBF010001436">
    <property type="protein sequence ID" value="KAH3666555.1"/>
    <property type="molecule type" value="Genomic_DNA"/>
</dbReference>
<dbReference type="PROSITE" id="PS51746">
    <property type="entry name" value="PPM_2"/>
    <property type="match status" value="1"/>
</dbReference>
<dbReference type="CDD" id="cd00143">
    <property type="entry name" value="PP2Cc"/>
    <property type="match status" value="1"/>
</dbReference>
<dbReference type="InterPro" id="IPR015655">
    <property type="entry name" value="PP2C"/>
</dbReference>
<reference evidence="2" key="1">
    <citation type="journal article" date="2021" name="Open Biol.">
        <title>Shared evolutionary footprints suggest mitochondrial oxidative damage underlies multiple complex I losses in fungi.</title>
        <authorList>
            <person name="Schikora-Tamarit M.A."/>
            <person name="Marcet-Houben M."/>
            <person name="Nosek J."/>
            <person name="Gabaldon T."/>
        </authorList>
    </citation>
    <scope>NUCLEOTIDE SEQUENCE</scope>
    <source>
        <strain evidence="2">CBS6341</strain>
    </source>
</reference>
<dbReference type="PANTHER" id="PTHR13832">
    <property type="entry name" value="PROTEIN PHOSPHATASE 2C"/>
    <property type="match status" value="1"/>
</dbReference>
<dbReference type="AlphaFoldDB" id="A0A9P8P7B8"/>
<dbReference type="InterPro" id="IPR036457">
    <property type="entry name" value="PPM-type-like_dom_sf"/>
</dbReference>
<reference evidence="2" key="2">
    <citation type="submission" date="2021-01" db="EMBL/GenBank/DDBJ databases">
        <authorList>
            <person name="Schikora-Tamarit M.A."/>
        </authorList>
    </citation>
    <scope>NUCLEOTIDE SEQUENCE</scope>
    <source>
        <strain evidence="2">CBS6341</strain>
    </source>
</reference>
<dbReference type="PANTHER" id="PTHR13832:SF589">
    <property type="entry name" value="[PYRUVATE DEHYDROGENASE [ACETYL-TRANSFERRING]]-PHOSPHATASE 2, MITOCHONDRIAL"/>
    <property type="match status" value="1"/>
</dbReference>
<dbReference type="SUPFAM" id="SSF81606">
    <property type="entry name" value="PP2C-like"/>
    <property type="match status" value="1"/>
</dbReference>
<dbReference type="SMART" id="SM00332">
    <property type="entry name" value="PP2Cc"/>
    <property type="match status" value="1"/>
</dbReference>
<comment type="caution">
    <text evidence="2">The sequence shown here is derived from an EMBL/GenBank/DDBJ whole genome shotgun (WGS) entry which is preliminary data.</text>
</comment>
<evidence type="ECO:0000259" key="1">
    <source>
        <dbReference type="PROSITE" id="PS51746"/>
    </source>
</evidence>
<dbReference type="InterPro" id="IPR001932">
    <property type="entry name" value="PPM-type_phosphatase-like_dom"/>
</dbReference>
<organism evidence="2 3">
    <name type="scientific">Wickerhamomyces mucosus</name>
    <dbReference type="NCBI Taxonomy" id="1378264"/>
    <lineage>
        <taxon>Eukaryota</taxon>
        <taxon>Fungi</taxon>
        <taxon>Dikarya</taxon>
        <taxon>Ascomycota</taxon>
        <taxon>Saccharomycotina</taxon>
        <taxon>Saccharomycetes</taxon>
        <taxon>Phaffomycetales</taxon>
        <taxon>Wickerhamomycetaceae</taxon>
        <taxon>Wickerhamomyces</taxon>
    </lineage>
</organism>
<evidence type="ECO:0000313" key="3">
    <source>
        <dbReference type="Proteomes" id="UP000769528"/>
    </source>
</evidence>
<keyword evidence="3" id="KW-1185">Reference proteome</keyword>
<dbReference type="OrthoDB" id="416093at2759"/>
<evidence type="ECO:0000313" key="2">
    <source>
        <dbReference type="EMBL" id="KAH3666555.1"/>
    </source>
</evidence>
<dbReference type="Gene3D" id="3.60.40.10">
    <property type="entry name" value="PPM-type phosphatase domain"/>
    <property type="match status" value="1"/>
</dbReference>
<dbReference type="GO" id="GO:0004722">
    <property type="term" value="F:protein serine/threonine phosphatase activity"/>
    <property type="evidence" value="ECO:0007669"/>
    <property type="project" value="InterPro"/>
</dbReference>
<protein>
    <recommendedName>
        <fullName evidence="1">PPM-type phosphatase domain-containing protein</fullName>
    </recommendedName>
</protein>
<dbReference type="Pfam" id="PF00481">
    <property type="entry name" value="PP2C"/>
    <property type="match status" value="2"/>
</dbReference>
<proteinExistence type="predicted"/>
<feature type="domain" description="PPM-type phosphatase" evidence="1">
    <location>
        <begin position="62"/>
        <end position="411"/>
    </location>
</feature>